<feature type="region of interest" description="Disordered" evidence="1">
    <location>
        <begin position="75"/>
        <end position="102"/>
    </location>
</feature>
<dbReference type="AlphaFoldDB" id="A0A1J4QEY4"/>
<reference evidence="3 4" key="1">
    <citation type="submission" date="2016-07" db="EMBL/GenBank/DDBJ databases">
        <title>Draft Genome Sequence of Oceanisphaera psychrotolerans, isolated from coastal sediment samples.</title>
        <authorList>
            <person name="Zhuo S."/>
            <person name="Ruan Z."/>
        </authorList>
    </citation>
    <scope>NUCLEOTIDE SEQUENCE [LARGE SCALE GENOMIC DNA]</scope>
    <source>
        <strain evidence="3 4">LAM-WHM-ZC</strain>
    </source>
</reference>
<comment type="caution">
    <text evidence="3">The sequence shown here is derived from an EMBL/GenBank/DDBJ whole genome shotgun (WGS) entry which is preliminary data.</text>
</comment>
<evidence type="ECO:0000256" key="1">
    <source>
        <dbReference type="SAM" id="MobiDB-lite"/>
    </source>
</evidence>
<sequence>MNEAQHVLRWQTFDAKAMMWLRIISLVLAMAVSICFLYKGLKYTDLAITSVVGHASQKESSAVVIASAKAQEANISPANETQASARSKASTDSKGTEENKTEKNEWDKALISSGSIITLIAFVLGVGLTLILAVLKLSISANKPNEPASDYVGLAGPFSELLTQFANWLKSKGK</sequence>
<keyword evidence="2" id="KW-0812">Transmembrane</keyword>
<feature type="transmembrane region" description="Helical" evidence="2">
    <location>
        <begin position="20"/>
        <end position="41"/>
    </location>
</feature>
<feature type="compositionally biased region" description="Polar residues" evidence="1">
    <location>
        <begin position="75"/>
        <end position="88"/>
    </location>
</feature>
<dbReference type="EMBL" id="MDKE01000022">
    <property type="protein sequence ID" value="OIN09104.1"/>
    <property type="molecule type" value="Genomic_DNA"/>
</dbReference>
<name>A0A1J4QEY4_9GAMM</name>
<keyword evidence="2" id="KW-1133">Transmembrane helix</keyword>
<evidence type="ECO:0000256" key="2">
    <source>
        <dbReference type="SAM" id="Phobius"/>
    </source>
</evidence>
<feature type="compositionally biased region" description="Basic and acidic residues" evidence="1">
    <location>
        <begin position="89"/>
        <end position="102"/>
    </location>
</feature>
<evidence type="ECO:0000313" key="4">
    <source>
        <dbReference type="Proteomes" id="UP000243073"/>
    </source>
</evidence>
<evidence type="ECO:0000313" key="3">
    <source>
        <dbReference type="EMBL" id="OIN09104.1"/>
    </source>
</evidence>
<feature type="transmembrane region" description="Helical" evidence="2">
    <location>
        <begin position="109"/>
        <end position="135"/>
    </location>
</feature>
<protein>
    <submittedName>
        <fullName evidence="3">Uncharacterized protein</fullName>
    </submittedName>
</protein>
<accession>A0A1J4QEY4</accession>
<keyword evidence="2" id="KW-0472">Membrane</keyword>
<dbReference type="Proteomes" id="UP000243073">
    <property type="component" value="Unassembled WGS sequence"/>
</dbReference>
<keyword evidence="4" id="KW-1185">Reference proteome</keyword>
<dbReference type="RefSeq" id="WP_071472772.1">
    <property type="nucleotide sequence ID" value="NZ_MDKE01000022.1"/>
</dbReference>
<gene>
    <name evidence="3" type="ORF">BFR47_02170</name>
</gene>
<proteinExistence type="predicted"/>
<organism evidence="3 4">
    <name type="scientific">Oceanisphaera psychrotolerans</name>
    <dbReference type="NCBI Taxonomy" id="1414654"/>
    <lineage>
        <taxon>Bacteria</taxon>
        <taxon>Pseudomonadati</taxon>
        <taxon>Pseudomonadota</taxon>
        <taxon>Gammaproteobacteria</taxon>
        <taxon>Aeromonadales</taxon>
        <taxon>Aeromonadaceae</taxon>
        <taxon>Oceanisphaera</taxon>
    </lineage>
</organism>